<dbReference type="PIRSF" id="PIRSF031679">
    <property type="entry name" value="Mtase_Alr7345_prd"/>
    <property type="match status" value="1"/>
</dbReference>
<dbReference type="Gene3D" id="3.40.50.150">
    <property type="entry name" value="Vaccinia Virus protein VP39"/>
    <property type="match status" value="1"/>
</dbReference>
<evidence type="ECO:0000313" key="2">
    <source>
        <dbReference type="EMBL" id="OAH45418.1"/>
    </source>
</evidence>
<dbReference type="SUPFAM" id="SSF53335">
    <property type="entry name" value="S-adenosyl-L-methionine-dependent methyltransferases"/>
    <property type="match status" value="1"/>
</dbReference>
<evidence type="ECO:0008006" key="4">
    <source>
        <dbReference type="Google" id="ProtNLM"/>
    </source>
</evidence>
<proteinExistence type="predicted"/>
<feature type="chain" id="PRO_5008065520" description="Methyltransferase" evidence="1">
    <location>
        <begin position="27"/>
        <end position="299"/>
    </location>
</feature>
<gene>
    <name evidence="2" type="ORF">AX777_17575</name>
</gene>
<name>A0A177JWJ7_SPHYA</name>
<dbReference type="InterPro" id="IPR016980">
    <property type="entry name" value="S-AdoMet-dep_MeTrfase_Alr7345"/>
</dbReference>
<keyword evidence="1" id="KW-0732">Signal</keyword>
<reference evidence="2 3" key="1">
    <citation type="submission" date="2016-02" db="EMBL/GenBank/DDBJ databases">
        <authorList>
            <person name="Wen L."/>
            <person name="He K."/>
            <person name="Yang H."/>
        </authorList>
    </citation>
    <scope>NUCLEOTIDE SEQUENCE [LARGE SCALE GENOMIC DNA]</scope>
    <source>
        <strain evidence="2 3">CD09_2</strain>
    </source>
</reference>
<feature type="signal peptide" evidence="1">
    <location>
        <begin position="1"/>
        <end position="26"/>
    </location>
</feature>
<protein>
    <recommendedName>
        <fullName evidence="4">Methyltransferase</fullName>
    </recommendedName>
</protein>
<accession>A0A177JWJ7</accession>
<dbReference type="EMBL" id="LSTR01000025">
    <property type="protein sequence ID" value="OAH45418.1"/>
    <property type="molecule type" value="Genomic_DNA"/>
</dbReference>
<dbReference type="RefSeq" id="WP_063976247.1">
    <property type="nucleotide sequence ID" value="NZ_LSTR01000025.1"/>
</dbReference>
<comment type="caution">
    <text evidence="2">The sequence shown here is derived from an EMBL/GenBank/DDBJ whole genome shotgun (WGS) entry which is preliminary data.</text>
</comment>
<dbReference type="InterPro" id="IPR029063">
    <property type="entry name" value="SAM-dependent_MTases_sf"/>
</dbReference>
<dbReference type="AlphaFoldDB" id="A0A177JWJ7"/>
<evidence type="ECO:0000313" key="3">
    <source>
        <dbReference type="Proteomes" id="UP000077262"/>
    </source>
</evidence>
<organism evidence="2 3">
    <name type="scientific">Sphingobium yanoikuyae</name>
    <name type="common">Sphingomonas yanoikuyae</name>
    <dbReference type="NCBI Taxonomy" id="13690"/>
    <lineage>
        <taxon>Bacteria</taxon>
        <taxon>Pseudomonadati</taxon>
        <taxon>Pseudomonadota</taxon>
        <taxon>Alphaproteobacteria</taxon>
        <taxon>Sphingomonadales</taxon>
        <taxon>Sphingomonadaceae</taxon>
        <taxon>Sphingobium</taxon>
    </lineage>
</organism>
<dbReference type="Proteomes" id="UP000077262">
    <property type="component" value="Unassembled WGS sequence"/>
</dbReference>
<dbReference type="OrthoDB" id="9801692at2"/>
<evidence type="ECO:0000256" key="1">
    <source>
        <dbReference type="SAM" id="SignalP"/>
    </source>
</evidence>
<sequence length="299" mass="32289">MSRLAVPLISLALIAGSALTQRPAIAQAPVDQAADGALMSALTSDVRTQADKARDGDRHPYDTLRFWELRPGMTVVDLQPEGGYWTRILAPYLARTRGVYIAGVPDLTNDRWHNLLVAGNGGDEPSKAEFARLGPIRYVAFGPQSGALAKPGTVDLVLASREVHQWLHERYADKAFGDAFSALKPGGILAIEEHRAEPQIDPVLTGDPFTGYVPTKVVIAAAMKAGFVLDASSEINANPKDIKTYALGVWTLKPTQLSDVPGQPTVSAADRVRFDAIGESDRMTLRFRKPLSPTTAIRP</sequence>